<evidence type="ECO:0000313" key="3">
    <source>
        <dbReference type="Proteomes" id="UP000629468"/>
    </source>
</evidence>
<dbReference type="EMBL" id="JABXXO010000005">
    <property type="protein sequence ID" value="KAF7777583.1"/>
    <property type="molecule type" value="Genomic_DNA"/>
</dbReference>
<dbReference type="Proteomes" id="UP000629468">
    <property type="component" value="Unassembled WGS sequence"/>
</dbReference>
<organism evidence="2 3">
    <name type="scientific">Agaricus bisporus var. burnettii</name>
    <dbReference type="NCBI Taxonomy" id="192524"/>
    <lineage>
        <taxon>Eukaryota</taxon>
        <taxon>Fungi</taxon>
        <taxon>Dikarya</taxon>
        <taxon>Basidiomycota</taxon>
        <taxon>Agaricomycotina</taxon>
        <taxon>Agaricomycetes</taxon>
        <taxon>Agaricomycetidae</taxon>
        <taxon>Agaricales</taxon>
        <taxon>Agaricineae</taxon>
        <taxon>Agaricaceae</taxon>
        <taxon>Agaricus</taxon>
    </lineage>
</organism>
<feature type="compositionally biased region" description="Low complexity" evidence="1">
    <location>
        <begin position="440"/>
        <end position="461"/>
    </location>
</feature>
<reference evidence="2 3" key="1">
    <citation type="journal article" name="Sci. Rep.">
        <title>Telomere-to-telomere assembled and centromere annotated genomes of the two main subspecies of the button mushroom Agaricus bisporus reveal especially polymorphic chromosome ends.</title>
        <authorList>
            <person name="Sonnenberg A.S.M."/>
            <person name="Sedaghat-Telgerd N."/>
            <person name="Lavrijssen B."/>
            <person name="Ohm R.A."/>
            <person name="Hendrickx P.M."/>
            <person name="Scholtmeijer K."/>
            <person name="Baars J.J.P."/>
            <person name="van Peer A."/>
        </authorList>
    </citation>
    <scope>NUCLEOTIDE SEQUENCE [LARGE SCALE GENOMIC DNA]</scope>
    <source>
        <strain evidence="2 3">H119_p4</strain>
    </source>
</reference>
<evidence type="ECO:0000256" key="1">
    <source>
        <dbReference type="SAM" id="MobiDB-lite"/>
    </source>
</evidence>
<proteinExistence type="predicted"/>
<comment type="caution">
    <text evidence="2">The sequence shown here is derived from an EMBL/GenBank/DDBJ whole genome shotgun (WGS) entry which is preliminary data.</text>
</comment>
<sequence length="524" mass="57770">MHSHDAVLYTQDLGFPIWKYVLLVGVYLSSALLCPTSVVPPDPHLDLFLFAVFTSRQMVIAAGRASVRKAANAVAHGGFHRAPGQRHASTVAHGLGPCPPRPSRLPPNKIFSATRNFFTFIVNQLAAPGLRAPAHIHNGNAAAARSLRSAAPPTIQSRLTFHSRTALSSGTRAVLPHPPSAGVRVATNVGLGTARNYATAMPIFQNLVENTPIAMRALYESKLDLRKRRHGRSRPRRPRRSALHREAINTRHTMPMNAIPHFVPEEEVSHYFDDAVAPVTTYLWVPLCRPPNTRVPLPAVETGDAPRLLFPLSQFSAFHESYESHGVRVDNLLSRLNQNNVWEKGVKLRAYGQIRGDDELGMCSIWRVEFGGWTQGEVEGVIGESVMEWCRLEEVRHQNATSPVSDSVEVSVMKTEDTQHSISFVMPTPDVSSPRADLFPPLSRTSSSSSLSSAFDSQPLSPRQETVSEIDYDDPWFDSEPGTPSELESLVMLSSPTSPAASERRWLDLGALQFSARHLDMSTI</sequence>
<evidence type="ECO:0000313" key="2">
    <source>
        <dbReference type="EMBL" id="KAF7777583.1"/>
    </source>
</evidence>
<name>A0A8H7F546_AGABI</name>
<protein>
    <submittedName>
        <fullName evidence="2">Uncharacterized protein</fullName>
    </submittedName>
</protein>
<accession>A0A8H7F546</accession>
<gene>
    <name evidence="2" type="ORF">Agabi119p4_3655</name>
</gene>
<feature type="region of interest" description="Disordered" evidence="1">
    <location>
        <begin position="427"/>
        <end position="466"/>
    </location>
</feature>
<dbReference type="AlphaFoldDB" id="A0A8H7F546"/>